<evidence type="ECO:0000256" key="2">
    <source>
        <dbReference type="ARBA" id="ARBA00023002"/>
    </source>
</evidence>
<dbReference type="PRINTS" id="PR00081">
    <property type="entry name" value="GDHRDH"/>
</dbReference>
<dbReference type="InterPro" id="IPR002347">
    <property type="entry name" value="SDR_fam"/>
</dbReference>
<name>A0A6A5YL21_9PLEO</name>
<keyword evidence="2" id="KW-0560">Oxidoreductase</keyword>
<dbReference type="Pfam" id="PF00106">
    <property type="entry name" value="adh_short"/>
    <property type="match status" value="1"/>
</dbReference>
<sequence length="276" mass="29176">MTSYKRVDGVALVTGAGSGIGRAVAIRLSVAGISTLYITDINNKGLDATNSTIESLGLQSSPTVNVIPGNIASPEFVTELFGQVPHLDYAVNCAGVLGQDKPTAEVDLEEFDRLNSINYRGLWMCVKEELKLMVKNELRPYNAFAIPGEEASTRGQKGSIVNIASQLAIVGKTQASIYTASKAAVMSLTRSDAIDYSKPPHHIRINSICPGVIATPMTTNEAGDVSDRLKAAINIAPMERMGLPSEIADTAVWLCSGESSFVTGAGIVVDGGYIIN</sequence>
<evidence type="ECO:0000256" key="3">
    <source>
        <dbReference type="RuleBase" id="RU000363"/>
    </source>
</evidence>
<dbReference type="Gene3D" id="3.40.50.720">
    <property type="entry name" value="NAD(P)-binding Rossmann-like Domain"/>
    <property type="match status" value="1"/>
</dbReference>
<organism evidence="4 5">
    <name type="scientific">Lophiotrema nucula</name>
    <dbReference type="NCBI Taxonomy" id="690887"/>
    <lineage>
        <taxon>Eukaryota</taxon>
        <taxon>Fungi</taxon>
        <taxon>Dikarya</taxon>
        <taxon>Ascomycota</taxon>
        <taxon>Pezizomycotina</taxon>
        <taxon>Dothideomycetes</taxon>
        <taxon>Pleosporomycetidae</taxon>
        <taxon>Pleosporales</taxon>
        <taxon>Lophiotremataceae</taxon>
        <taxon>Lophiotrema</taxon>
    </lineage>
</organism>
<protein>
    <recommendedName>
        <fullName evidence="6">2-(R)-hydroxypropyl-CoM dehydrogenase</fullName>
    </recommendedName>
</protein>
<evidence type="ECO:0000313" key="4">
    <source>
        <dbReference type="EMBL" id="KAF2107650.1"/>
    </source>
</evidence>
<dbReference type="Proteomes" id="UP000799770">
    <property type="component" value="Unassembled WGS sequence"/>
</dbReference>
<comment type="similarity">
    <text evidence="1 3">Belongs to the short-chain dehydrogenases/reductases (SDR) family.</text>
</comment>
<evidence type="ECO:0008006" key="6">
    <source>
        <dbReference type="Google" id="ProtNLM"/>
    </source>
</evidence>
<dbReference type="InterPro" id="IPR036291">
    <property type="entry name" value="NAD(P)-bd_dom_sf"/>
</dbReference>
<dbReference type="SUPFAM" id="SSF51735">
    <property type="entry name" value="NAD(P)-binding Rossmann-fold domains"/>
    <property type="match status" value="1"/>
</dbReference>
<dbReference type="CDD" id="cd05233">
    <property type="entry name" value="SDR_c"/>
    <property type="match status" value="1"/>
</dbReference>
<dbReference type="OrthoDB" id="5840532at2759"/>
<dbReference type="GO" id="GO:0016491">
    <property type="term" value="F:oxidoreductase activity"/>
    <property type="evidence" value="ECO:0007669"/>
    <property type="project" value="UniProtKB-KW"/>
</dbReference>
<reference evidence="4" key="1">
    <citation type="journal article" date="2020" name="Stud. Mycol.">
        <title>101 Dothideomycetes genomes: a test case for predicting lifestyles and emergence of pathogens.</title>
        <authorList>
            <person name="Haridas S."/>
            <person name="Albert R."/>
            <person name="Binder M."/>
            <person name="Bloem J."/>
            <person name="Labutti K."/>
            <person name="Salamov A."/>
            <person name="Andreopoulos B."/>
            <person name="Baker S."/>
            <person name="Barry K."/>
            <person name="Bills G."/>
            <person name="Bluhm B."/>
            <person name="Cannon C."/>
            <person name="Castanera R."/>
            <person name="Culley D."/>
            <person name="Daum C."/>
            <person name="Ezra D."/>
            <person name="Gonzalez J."/>
            <person name="Henrissat B."/>
            <person name="Kuo A."/>
            <person name="Liang C."/>
            <person name="Lipzen A."/>
            <person name="Lutzoni F."/>
            <person name="Magnuson J."/>
            <person name="Mondo S."/>
            <person name="Nolan M."/>
            <person name="Ohm R."/>
            <person name="Pangilinan J."/>
            <person name="Park H.-J."/>
            <person name="Ramirez L."/>
            <person name="Alfaro M."/>
            <person name="Sun H."/>
            <person name="Tritt A."/>
            <person name="Yoshinaga Y."/>
            <person name="Zwiers L.-H."/>
            <person name="Turgeon B."/>
            <person name="Goodwin S."/>
            <person name="Spatafora J."/>
            <person name="Crous P."/>
            <person name="Grigoriev I."/>
        </authorList>
    </citation>
    <scope>NUCLEOTIDE SEQUENCE</scope>
    <source>
        <strain evidence="4">CBS 627.86</strain>
    </source>
</reference>
<dbReference type="PANTHER" id="PTHR24321:SF12">
    <property type="entry name" value="SHORT-CHAIN DEHYDROGENASE_REDUCTASE FAMILY, PUTATIVE (AFU_ORTHOLOGUE AFUA_5G14340)-RELATED"/>
    <property type="match status" value="1"/>
</dbReference>
<proteinExistence type="inferred from homology"/>
<dbReference type="EMBL" id="ML977352">
    <property type="protein sequence ID" value="KAF2107650.1"/>
    <property type="molecule type" value="Genomic_DNA"/>
</dbReference>
<gene>
    <name evidence="4" type="ORF">BDV96DRAFT_292786</name>
</gene>
<evidence type="ECO:0000256" key="1">
    <source>
        <dbReference type="ARBA" id="ARBA00006484"/>
    </source>
</evidence>
<dbReference type="PRINTS" id="PR00080">
    <property type="entry name" value="SDRFAMILY"/>
</dbReference>
<dbReference type="AlphaFoldDB" id="A0A6A5YL21"/>
<dbReference type="PANTHER" id="PTHR24321">
    <property type="entry name" value="DEHYDROGENASES, SHORT CHAIN"/>
    <property type="match status" value="1"/>
</dbReference>
<evidence type="ECO:0000313" key="5">
    <source>
        <dbReference type="Proteomes" id="UP000799770"/>
    </source>
</evidence>
<accession>A0A6A5YL21</accession>
<keyword evidence="5" id="KW-1185">Reference proteome</keyword>